<dbReference type="Proteomes" id="UP000297245">
    <property type="component" value="Unassembled WGS sequence"/>
</dbReference>
<dbReference type="AlphaFoldDB" id="A0A4S8KTW5"/>
<dbReference type="PANTHER" id="PTHR46929">
    <property type="entry name" value="EXPRESSED PROTEIN"/>
    <property type="match status" value="1"/>
</dbReference>
<gene>
    <name evidence="3" type="ORF">K435DRAFT_810860</name>
</gene>
<feature type="compositionally biased region" description="Low complexity" evidence="1">
    <location>
        <begin position="97"/>
        <end position="106"/>
    </location>
</feature>
<proteinExistence type="predicted"/>
<evidence type="ECO:0000259" key="2">
    <source>
        <dbReference type="Pfam" id="PF12776"/>
    </source>
</evidence>
<organism evidence="3 4">
    <name type="scientific">Dendrothele bispora (strain CBS 962.96)</name>
    <dbReference type="NCBI Taxonomy" id="1314807"/>
    <lineage>
        <taxon>Eukaryota</taxon>
        <taxon>Fungi</taxon>
        <taxon>Dikarya</taxon>
        <taxon>Basidiomycota</taxon>
        <taxon>Agaricomycotina</taxon>
        <taxon>Agaricomycetes</taxon>
        <taxon>Agaricomycetidae</taxon>
        <taxon>Agaricales</taxon>
        <taxon>Agaricales incertae sedis</taxon>
        <taxon>Dendrothele</taxon>
    </lineage>
</organism>
<evidence type="ECO:0000256" key="1">
    <source>
        <dbReference type="SAM" id="MobiDB-lite"/>
    </source>
</evidence>
<dbReference type="InterPro" id="IPR024752">
    <property type="entry name" value="Myb/SANT-like_dom"/>
</dbReference>
<evidence type="ECO:0000313" key="4">
    <source>
        <dbReference type="Proteomes" id="UP000297245"/>
    </source>
</evidence>
<accession>A0A4S8KTW5</accession>
<feature type="compositionally biased region" description="Pro residues" evidence="1">
    <location>
        <begin position="107"/>
        <end position="116"/>
    </location>
</feature>
<sequence length="232" mass="25511">MSAPAQDTPAEDPLQSPPQSPIISDPTNRPGLEEIWSSDVDTFITTYLAKVKKDKGLKRNTFTVPIWKALREELIDQGHRSFTHNELKDRFKILKAQAPQSTSTPTPSIPSTPAPPSSTSASSLLNGDRATWNADAESHLIAFLVQAKERGLLSENNFKSKVYTEAASSLAIKGHNATSKQVKSRWTRFKAEFKIVRKLRTLSGFGWDNCLGCIPSRSPESSSIPPTTLPPL</sequence>
<protein>
    <recommendedName>
        <fullName evidence="2">Myb/SANT-like domain-containing protein</fullName>
    </recommendedName>
</protein>
<reference evidence="3 4" key="1">
    <citation type="journal article" date="2019" name="Nat. Ecol. Evol.">
        <title>Megaphylogeny resolves global patterns of mushroom evolution.</title>
        <authorList>
            <person name="Varga T."/>
            <person name="Krizsan K."/>
            <person name="Foldi C."/>
            <person name="Dima B."/>
            <person name="Sanchez-Garcia M."/>
            <person name="Sanchez-Ramirez S."/>
            <person name="Szollosi G.J."/>
            <person name="Szarkandi J.G."/>
            <person name="Papp V."/>
            <person name="Albert L."/>
            <person name="Andreopoulos W."/>
            <person name="Angelini C."/>
            <person name="Antonin V."/>
            <person name="Barry K.W."/>
            <person name="Bougher N.L."/>
            <person name="Buchanan P."/>
            <person name="Buyck B."/>
            <person name="Bense V."/>
            <person name="Catcheside P."/>
            <person name="Chovatia M."/>
            <person name="Cooper J."/>
            <person name="Damon W."/>
            <person name="Desjardin D."/>
            <person name="Finy P."/>
            <person name="Geml J."/>
            <person name="Haridas S."/>
            <person name="Hughes K."/>
            <person name="Justo A."/>
            <person name="Karasinski D."/>
            <person name="Kautmanova I."/>
            <person name="Kiss B."/>
            <person name="Kocsube S."/>
            <person name="Kotiranta H."/>
            <person name="LaButti K.M."/>
            <person name="Lechner B.E."/>
            <person name="Liimatainen K."/>
            <person name="Lipzen A."/>
            <person name="Lukacs Z."/>
            <person name="Mihaltcheva S."/>
            <person name="Morgado L.N."/>
            <person name="Niskanen T."/>
            <person name="Noordeloos M.E."/>
            <person name="Ohm R.A."/>
            <person name="Ortiz-Santana B."/>
            <person name="Ovrebo C."/>
            <person name="Racz N."/>
            <person name="Riley R."/>
            <person name="Savchenko A."/>
            <person name="Shiryaev A."/>
            <person name="Soop K."/>
            <person name="Spirin V."/>
            <person name="Szebenyi C."/>
            <person name="Tomsovsky M."/>
            <person name="Tulloss R.E."/>
            <person name="Uehling J."/>
            <person name="Grigoriev I.V."/>
            <person name="Vagvolgyi C."/>
            <person name="Papp T."/>
            <person name="Martin F.M."/>
            <person name="Miettinen O."/>
            <person name="Hibbett D.S."/>
            <person name="Nagy L.G."/>
        </authorList>
    </citation>
    <scope>NUCLEOTIDE SEQUENCE [LARGE SCALE GENOMIC DNA]</scope>
    <source>
        <strain evidence="3 4">CBS 962.96</strain>
    </source>
</reference>
<dbReference type="PANTHER" id="PTHR46929:SF3">
    <property type="entry name" value="MYB_SANT-LIKE DOMAIN-CONTAINING PROTEIN"/>
    <property type="match status" value="1"/>
</dbReference>
<feature type="region of interest" description="Disordered" evidence="1">
    <location>
        <begin position="1"/>
        <end position="34"/>
    </location>
</feature>
<feature type="domain" description="Myb/SANT-like" evidence="2">
    <location>
        <begin position="131"/>
        <end position="209"/>
    </location>
</feature>
<dbReference type="Pfam" id="PF12776">
    <property type="entry name" value="Myb_DNA-bind_3"/>
    <property type="match status" value="1"/>
</dbReference>
<name>A0A4S8KTW5_DENBC</name>
<feature type="region of interest" description="Disordered" evidence="1">
    <location>
        <begin position="97"/>
        <end position="125"/>
    </location>
</feature>
<keyword evidence="4" id="KW-1185">Reference proteome</keyword>
<dbReference type="OrthoDB" id="76215at2759"/>
<dbReference type="EMBL" id="ML180050">
    <property type="protein sequence ID" value="THU79269.1"/>
    <property type="molecule type" value="Genomic_DNA"/>
</dbReference>
<evidence type="ECO:0000313" key="3">
    <source>
        <dbReference type="EMBL" id="THU79269.1"/>
    </source>
</evidence>